<keyword evidence="4" id="KW-0645">Protease</keyword>
<keyword evidence="8 11" id="KW-1133">Transmembrane helix</keyword>
<evidence type="ECO:0000256" key="9">
    <source>
        <dbReference type="ARBA" id="ARBA00023049"/>
    </source>
</evidence>
<evidence type="ECO:0000256" key="3">
    <source>
        <dbReference type="ARBA" id="ARBA00007931"/>
    </source>
</evidence>
<reference evidence="14" key="1">
    <citation type="submission" date="2017-09" db="EMBL/GenBank/DDBJ databases">
        <title>Depth-based differentiation of microbial function through sediment-hosted aquifers and enrichment of novel symbionts in the deep terrestrial subsurface.</title>
        <authorList>
            <person name="Probst A.J."/>
            <person name="Ladd B."/>
            <person name="Jarett J.K."/>
            <person name="Geller-Mcgrath D.E."/>
            <person name="Sieber C.M.K."/>
            <person name="Emerson J.B."/>
            <person name="Anantharaman K."/>
            <person name="Thomas B.C."/>
            <person name="Malmstrom R."/>
            <person name="Stieglmeier M."/>
            <person name="Klingl A."/>
            <person name="Woyke T."/>
            <person name="Ryan C.M."/>
            <person name="Banfield J.F."/>
        </authorList>
    </citation>
    <scope>NUCLEOTIDE SEQUENCE [LARGE SCALE GENOMIC DNA]</scope>
</reference>
<keyword evidence="5 11" id="KW-0812">Transmembrane</keyword>
<dbReference type="CDD" id="cd06163">
    <property type="entry name" value="S2P-M50_PDZ_RseP-like"/>
    <property type="match status" value="1"/>
</dbReference>
<dbReference type="GO" id="GO:0016020">
    <property type="term" value="C:membrane"/>
    <property type="evidence" value="ECO:0007669"/>
    <property type="project" value="UniProtKB-SubCell"/>
</dbReference>
<dbReference type="InterPro" id="IPR004387">
    <property type="entry name" value="Pept_M50_Zn"/>
</dbReference>
<feature type="domain" description="Peptidase M50" evidence="12">
    <location>
        <begin position="6"/>
        <end position="340"/>
    </location>
</feature>
<evidence type="ECO:0000256" key="11">
    <source>
        <dbReference type="SAM" id="Phobius"/>
    </source>
</evidence>
<dbReference type="AlphaFoldDB" id="A0A2H0WKY0"/>
<keyword evidence="10 11" id="KW-0472">Membrane</keyword>
<dbReference type="InterPro" id="IPR008915">
    <property type="entry name" value="Peptidase_M50"/>
</dbReference>
<evidence type="ECO:0000256" key="10">
    <source>
        <dbReference type="ARBA" id="ARBA00023136"/>
    </source>
</evidence>
<accession>A0A2H0WKY0</accession>
<sequence>MIIFIIIAALAVLILSHEFGHFLLAKLSGARVDEFGFGFPPRLFSFKKGETTYSLNLLPFGGFVKIFGEDSSEKQSRSFSSRPMYLRACILAAGVFFNLILAWLLFSLVLWIGAPTSVGSEAQDAYVTIIQVQPGTPAEEVGLSAGDRLLSFSSEGETFQVNSVLGVQQFVERYKGKEVFIEYLRGQKNMMAVAVPQINPPEGVGALGIAMDRVGIVSLPFYRAIWEGIKTTISITAAIVKAFYGILVDLFTSGGAAVAVMGPVGIMSILGTASGLGFVYVVNLIALLSINLAILNILPFPALDGGRLLFLAIEAVKGSPISQKVSTGLNTAGFLFLIALMLLVTYKDIAKLIHG</sequence>
<dbReference type="Proteomes" id="UP000230353">
    <property type="component" value="Unassembled WGS sequence"/>
</dbReference>
<keyword evidence="6" id="KW-0378">Hydrolase</keyword>
<dbReference type="GO" id="GO:0006508">
    <property type="term" value="P:proteolysis"/>
    <property type="evidence" value="ECO:0007669"/>
    <property type="project" value="UniProtKB-KW"/>
</dbReference>
<name>A0A2H0WKY0_9BACT</name>
<evidence type="ECO:0000256" key="1">
    <source>
        <dbReference type="ARBA" id="ARBA00001947"/>
    </source>
</evidence>
<organism evidence="13 14">
    <name type="scientific">Candidatus Tagabacteria bacterium CG09_land_8_20_14_0_10_41_14</name>
    <dbReference type="NCBI Taxonomy" id="1975021"/>
    <lineage>
        <taxon>Bacteria</taxon>
        <taxon>Candidatus Tagaibacteriota</taxon>
    </lineage>
</organism>
<evidence type="ECO:0000256" key="6">
    <source>
        <dbReference type="ARBA" id="ARBA00022801"/>
    </source>
</evidence>
<evidence type="ECO:0000256" key="7">
    <source>
        <dbReference type="ARBA" id="ARBA00022833"/>
    </source>
</evidence>
<evidence type="ECO:0000256" key="2">
    <source>
        <dbReference type="ARBA" id="ARBA00004141"/>
    </source>
</evidence>
<dbReference type="GO" id="GO:0004222">
    <property type="term" value="F:metalloendopeptidase activity"/>
    <property type="evidence" value="ECO:0007669"/>
    <property type="project" value="InterPro"/>
</dbReference>
<feature type="transmembrane region" description="Helical" evidence="11">
    <location>
        <begin position="242"/>
        <end position="266"/>
    </location>
</feature>
<dbReference type="Pfam" id="PF02163">
    <property type="entry name" value="Peptidase_M50"/>
    <property type="match status" value="1"/>
</dbReference>
<dbReference type="Gene3D" id="2.30.42.10">
    <property type="match status" value="1"/>
</dbReference>
<evidence type="ECO:0000313" key="14">
    <source>
        <dbReference type="Proteomes" id="UP000230353"/>
    </source>
</evidence>
<feature type="transmembrane region" description="Helical" evidence="11">
    <location>
        <begin position="278"/>
        <end position="298"/>
    </location>
</feature>
<dbReference type="PANTHER" id="PTHR42837">
    <property type="entry name" value="REGULATOR OF SIGMA-E PROTEASE RSEP"/>
    <property type="match status" value="1"/>
</dbReference>
<dbReference type="InterPro" id="IPR036034">
    <property type="entry name" value="PDZ_sf"/>
</dbReference>
<evidence type="ECO:0000256" key="5">
    <source>
        <dbReference type="ARBA" id="ARBA00022692"/>
    </source>
</evidence>
<dbReference type="EMBL" id="PEZL01000033">
    <property type="protein sequence ID" value="PIS13333.1"/>
    <property type="molecule type" value="Genomic_DNA"/>
</dbReference>
<gene>
    <name evidence="13" type="ORF">COT67_02365</name>
</gene>
<evidence type="ECO:0000313" key="13">
    <source>
        <dbReference type="EMBL" id="PIS13333.1"/>
    </source>
</evidence>
<comment type="subcellular location">
    <subcellularLocation>
        <location evidence="2">Membrane</location>
        <topology evidence="2">Multi-pass membrane protein</topology>
    </subcellularLocation>
</comment>
<feature type="transmembrane region" description="Helical" evidence="11">
    <location>
        <begin position="327"/>
        <end position="346"/>
    </location>
</feature>
<protein>
    <recommendedName>
        <fullName evidence="12">Peptidase M50 domain-containing protein</fullName>
    </recommendedName>
</protein>
<evidence type="ECO:0000256" key="8">
    <source>
        <dbReference type="ARBA" id="ARBA00022989"/>
    </source>
</evidence>
<evidence type="ECO:0000256" key="4">
    <source>
        <dbReference type="ARBA" id="ARBA00022670"/>
    </source>
</evidence>
<keyword evidence="9" id="KW-0482">Metalloprotease</keyword>
<dbReference type="PANTHER" id="PTHR42837:SF2">
    <property type="entry name" value="MEMBRANE METALLOPROTEASE ARASP2, CHLOROPLASTIC-RELATED"/>
    <property type="match status" value="1"/>
</dbReference>
<feature type="transmembrane region" description="Helical" evidence="11">
    <location>
        <begin position="89"/>
        <end position="114"/>
    </location>
</feature>
<comment type="similarity">
    <text evidence="3">Belongs to the peptidase M50B family.</text>
</comment>
<evidence type="ECO:0000259" key="12">
    <source>
        <dbReference type="Pfam" id="PF02163"/>
    </source>
</evidence>
<comment type="cofactor">
    <cofactor evidence="1">
        <name>Zn(2+)</name>
        <dbReference type="ChEBI" id="CHEBI:29105"/>
    </cofactor>
</comment>
<proteinExistence type="inferred from homology"/>
<comment type="caution">
    <text evidence="13">The sequence shown here is derived from an EMBL/GenBank/DDBJ whole genome shotgun (WGS) entry which is preliminary data.</text>
</comment>
<dbReference type="SUPFAM" id="SSF50156">
    <property type="entry name" value="PDZ domain-like"/>
    <property type="match status" value="1"/>
</dbReference>
<keyword evidence="7" id="KW-0862">Zinc</keyword>